<evidence type="ECO:0000256" key="2">
    <source>
        <dbReference type="SAM" id="SignalP"/>
    </source>
</evidence>
<dbReference type="Proteomes" id="UP000694386">
    <property type="component" value="Unplaced"/>
</dbReference>
<feature type="chain" id="PRO_5034993005" evidence="2">
    <location>
        <begin position="25"/>
        <end position="182"/>
    </location>
</feature>
<dbReference type="OMA" id="WTEMPST"/>
<dbReference type="InterPro" id="IPR029301">
    <property type="entry name" value="SPACA7"/>
</dbReference>
<dbReference type="GO" id="GO:0007162">
    <property type="term" value="P:negative regulation of cell adhesion"/>
    <property type="evidence" value="ECO:0007669"/>
    <property type="project" value="Ensembl"/>
</dbReference>
<sequence length="182" mass="20394">MAANRGVETFVSVFLLCCWRGAELQPINVTSGPVTDDTLKSTTDDIPEVFDEILAQEILEPNTTAVSEAPTTKKATITSVSTKEKISGVDENYQEDSSENYHELLENLELTSMNKEKNDGNDRSTAENIHEHSSQTKVEPHFSYEEKKNTNNDKKRKVSVLDRILQNIGRSEGNLELTESIF</sequence>
<evidence type="ECO:0000256" key="1">
    <source>
        <dbReference type="SAM" id="MobiDB-lite"/>
    </source>
</evidence>
<dbReference type="GO" id="GO:0001669">
    <property type="term" value="C:acrosomal vesicle"/>
    <property type="evidence" value="ECO:0007669"/>
    <property type="project" value="Ensembl"/>
</dbReference>
<reference evidence="3" key="2">
    <citation type="submission" date="2025-09" db="UniProtKB">
        <authorList>
            <consortium name="Ensembl"/>
        </authorList>
    </citation>
    <scope>IDENTIFICATION</scope>
</reference>
<dbReference type="GO" id="GO:0007338">
    <property type="term" value="P:single fertilization"/>
    <property type="evidence" value="ECO:0007669"/>
    <property type="project" value="Ensembl"/>
</dbReference>
<feature type="signal peptide" evidence="2">
    <location>
        <begin position="1"/>
        <end position="24"/>
    </location>
</feature>
<feature type="compositionally biased region" description="Basic and acidic residues" evidence="1">
    <location>
        <begin position="114"/>
        <end position="153"/>
    </location>
</feature>
<dbReference type="Ensembl" id="ENSCGRT00001025562.1">
    <property type="protein sequence ID" value="ENSCGRP00001021318.1"/>
    <property type="gene ID" value="ENSCGRG00001020199.1"/>
</dbReference>
<dbReference type="AlphaFoldDB" id="A0A8C2QLX2"/>
<organism evidence="3 4">
    <name type="scientific">Cricetulus griseus</name>
    <name type="common">Chinese hamster</name>
    <name type="synonym">Cricetulus barabensis griseus</name>
    <dbReference type="NCBI Taxonomy" id="10029"/>
    <lineage>
        <taxon>Eukaryota</taxon>
        <taxon>Metazoa</taxon>
        <taxon>Chordata</taxon>
        <taxon>Craniata</taxon>
        <taxon>Vertebrata</taxon>
        <taxon>Euteleostomi</taxon>
        <taxon>Mammalia</taxon>
        <taxon>Eutheria</taxon>
        <taxon>Euarchontoglires</taxon>
        <taxon>Glires</taxon>
        <taxon>Rodentia</taxon>
        <taxon>Myomorpha</taxon>
        <taxon>Muroidea</taxon>
        <taxon>Cricetidae</taxon>
        <taxon>Cricetinae</taxon>
        <taxon>Cricetulus</taxon>
    </lineage>
</organism>
<dbReference type="Pfam" id="PF15307">
    <property type="entry name" value="SPACA7"/>
    <property type="match status" value="1"/>
</dbReference>
<reference evidence="3" key="1">
    <citation type="submission" date="2025-08" db="UniProtKB">
        <authorList>
            <consortium name="Ensembl"/>
        </authorList>
    </citation>
    <scope>IDENTIFICATION</scope>
</reference>
<proteinExistence type="predicted"/>
<evidence type="ECO:0000313" key="4">
    <source>
        <dbReference type="Proteomes" id="UP000694386"/>
    </source>
</evidence>
<dbReference type="GeneTree" id="ENSGT00390000018090"/>
<name>A0A8C2QLX2_CRIGR</name>
<dbReference type="GO" id="GO:0007155">
    <property type="term" value="P:cell adhesion"/>
    <property type="evidence" value="ECO:0007669"/>
    <property type="project" value="Ensembl"/>
</dbReference>
<keyword evidence="2" id="KW-0732">Signal</keyword>
<accession>A0A8C2QLX2</accession>
<evidence type="ECO:0000313" key="3">
    <source>
        <dbReference type="Ensembl" id="ENSCGRP00001021318.1"/>
    </source>
</evidence>
<feature type="region of interest" description="Disordered" evidence="1">
    <location>
        <begin position="114"/>
        <end position="154"/>
    </location>
</feature>
<protein>
    <submittedName>
        <fullName evidence="3">Sperm acrosome associated 7</fullName>
    </submittedName>
</protein>